<evidence type="ECO:0000313" key="2">
    <source>
        <dbReference type="EMBL" id="KAB2383668.1"/>
    </source>
</evidence>
<protein>
    <submittedName>
        <fullName evidence="2">Site-specific integrase</fullName>
    </submittedName>
</protein>
<dbReference type="EMBL" id="WBMR01000023">
    <property type="protein sequence ID" value="KAB2383668.1"/>
    <property type="molecule type" value="Genomic_DNA"/>
</dbReference>
<proteinExistence type="predicted"/>
<dbReference type="AlphaFoldDB" id="A0A6L3VYG4"/>
<organism evidence="2 3">
    <name type="scientific">Actinomadura montaniterrae</name>
    <dbReference type="NCBI Taxonomy" id="1803903"/>
    <lineage>
        <taxon>Bacteria</taxon>
        <taxon>Bacillati</taxon>
        <taxon>Actinomycetota</taxon>
        <taxon>Actinomycetes</taxon>
        <taxon>Streptosporangiales</taxon>
        <taxon>Thermomonosporaceae</taxon>
        <taxon>Actinomadura</taxon>
    </lineage>
</organism>
<dbReference type="Gene3D" id="1.10.443.10">
    <property type="entry name" value="Intergrase catalytic core"/>
    <property type="match status" value="1"/>
</dbReference>
<sequence length="101" mass="10915">MRSCGWLVEQGGAEPHPDAFADVGRADARDRAIVAVLLHSGARVEECSRLEVRDVAVTARPGVVRLHGRAIKCARCRSRLLLGQRCWTPPPSAAAWTGRCG</sequence>
<dbReference type="Proteomes" id="UP000483004">
    <property type="component" value="Unassembled WGS sequence"/>
</dbReference>
<dbReference type="GO" id="GO:0015074">
    <property type="term" value="P:DNA integration"/>
    <property type="evidence" value="ECO:0007669"/>
    <property type="project" value="InterPro"/>
</dbReference>
<comment type="caution">
    <text evidence="2">The sequence shown here is derived from an EMBL/GenBank/DDBJ whole genome shotgun (WGS) entry which is preliminary data.</text>
</comment>
<dbReference type="GO" id="GO:0003677">
    <property type="term" value="F:DNA binding"/>
    <property type="evidence" value="ECO:0007669"/>
    <property type="project" value="InterPro"/>
</dbReference>
<dbReference type="SUPFAM" id="SSF56349">
    <property type="entry name" value="DNA breaking-rejoining enzymes"/>
    <property type="match status" value="1"/>
</dbReference>
<dbReference type="InterPro" id="IPR013762">
    <property type="entry name" value="Integrase-like_cat_sf"/>
</dbReference>
<evidence type="ECO:0000313" key="3">
    <source>
        <dbReference type="Proteomes" id="UP000483004"/>
    </source>
</evidence>
<accession>A0A6L3VYG4</accession>
<dbReference type="GO" id="GO:0006310">
    <property type="term" value="P:DNA recombination"/>
    <property type="evidence" value="ECO:0007669"/>
    <property type="project" value="UniProtKB-KW"/>
</dbReference>
<evidence type="ECO:0000256" key="1">
    <source>
        <dbReference type="ARBA" id="ARBA00023172"/>
    </source>
</evidence>
<gene>
    <name evidence="2" type="ORF">F9B16_11455</name>
</gene>
<dbReference type="RefSeq" id="WP_151539997.1">
    <property type="nucleotide sequence ID" value="NZ_WBMR01000023.1"/>
</dbReference>
<dbReference type="InterPro" id="IPR011010">
    <property type="entry name" value="DNA_brk_join_enz"/>
</dbReference>
<keyword evidence="3" id="KW-1185">Reference proteome</keyword>
<keyword evidence="1" id="KW-0233">DNA recombination</keyword>
<name>A0A6L3VYG4_9ACTN</name>
<reference evidence="2 3" key="1">
    <citation type="submission" date="2019-09" db="EMBL/GenBank/DDBJ databases">
        <title>Actinomadura physcomitrii sp. nov., a novel actinomycete isolated from moss [Physcomitrium sphaericum (Ludw) Fuernr].</title>
        <authorList>
            <person name="Liu C."/>
            <person name="Zhuang X."/>
        </authorList>
    </citation>
    <scope>NUCLEOTIDE SEQUENCE [LARGE SCALE GENOMIC DNA]</scope>
    <source>
        <strain evidence="2 3">CYP1-1B</strain>
    </source>
</reference>
<dbReference type="OrthoDB" id="3216862at2"/>